<dbReference type="RefSeq" id="WP_104379239.1">
    <property type="nucleotide sequence ID" value="NZ_PSZC01000041.1"/>
</dbReference>
<protein>
    <submittedName>
        <fullName evidence="2">Uncharacterized protein</fullName>
    </submittedName>
</protein>
<reference evidence="2 3" key="1">
    <citation type="submission" date="2018-02" db="EMBL/GenBank/DDBJ databases">
        <title>8 Nocardia nova and 1 Nocardia cyriacigeorgica strain used for evolution to TMP-SMX.</title>
        <authorList>
            <person name="Mehta H."/>
            <person name="Weng J."/>
            <person name="Shamoo Y."/>
        </authorList>
    </citation>
    <scope>NUCLEOTIDE SEQUENCE [LARGE SCALE GENOMIC DNA]</scope>
    <source>
        <strain evidence="2 3">MDA3139</strain>
    </source>
</reference>
<evidence type="ECO:0000256" key="1">
    <source>
        <dbReference type="SAM" id="MobiDB-lite"/>
    </source>
</evidence>
<dbReference type="EMBL" id="PSZC01000041">
    <property type="protein sequence ID" value="PPJ31475.1"/>
    <property type="molecule type" value="Genomic_DNA"/>
</dbReference>
<comment type="caution">
    <text evidence="2">The sequence shown here is derived from an EMBL/GenBank/DDBJ whole genome shotgun (WGS) entry which is preliminary data.</text>
</comment>
<sequence length="66" mass="7677">MNIRAILHRRQAESVPLLPDSESGPSVVAPFRNHGRRSRRNLAEREERLERLLTPSELDLVEHRLV</sequence>
<proteinExistence type="predicted"/>
<dbReference type="AlphaFoldDB" id="A0A2S6ACH5"/>
<accession>A0A2S6ACH5</accession>
<dbReference type="Proteomes" id="UP000239874">
    <property type="component" value="Unassembled WGS sequence"/>
</dbReference>
<gene>
    <name evidence="2" type="ORF">C5E45_33230</name>
</gene>
<evidence type="ECO:0000313" key="3">
    <source>
        <dbReference type="Proteomes" id="UP000239874"/>
    </source>
</evidence>
<organism evidence="2 3">
    <name type="scientific">Nocardia nova</name>
    <dbReference type="NCBI Taxonomy" id="37330"/>
    <lineage>
        <taxon>Bacteria</taxon>
        <taxon>Bacillati</taxon>
        <taxon>Actinomycetota</taxon>
        <taxon>Actinomycetes</taxon>
        <taxon>Mycobacteriales</taxon>
        <taxon>Nocardiaceae</taxon>
        <taxon>Nocardia</taxon>
    </lineage>
</organism>
<evidence type="ECO:0000313" key="2">
    <source>
        <dbReference type="EMBL" id="PPJ31475.1"/>
    </source>
</evidence>
<dbReference type="OrthoDB" id="4569867at2"/>
<name>A0A2S6ACH5_9NOCA</name>
<feature type="region of interest" description="Disordered" evidence="1">
    <location>
        <begin position="16"/>
        <end position="42"/>
    </location>
</feature>